<organism evidence="1 2">
    <name type="scientific">Dallia pectoralis</name>
    <name type="common">Alaska blackfish</name>
    <dbReference type="NCBI Taxonomy" id="75939"/>
    <lineage>
        <taxon>Eukaryota</taxon>
        <taxon>Metazoa</taxon>
        <taxon>Chordata</taxon>
        <taxon>Craniata</taxon>
        <taxon>Vertebrata</taxon>
        <taxon>Euteleostomi</taxon>
        <taxon>Actinopterygii</taxon>
        <taxon>Neopterygii</taxon>
        <taxon>Teleostei</taxon>
        <taxon>Protacanthopterygii</taxon>
        <taxon>Esociformes</taxon>
        <taxon>Umbridae</taxon>
        <taxon>Dallia</taxon>
    </lineage>
</organism>
<keyword evidence="2" id="KW-1185">Reference proteome</keyword>
<name>A0ACC2H9Q5_DALPE</name>
<protein>
    <submittedName>
        <fullName evidence="1">Uncharacterized protein</fullName>
    </submittedName>
</protein>
<reference evidence="1" key="1">
    <citation type="submission" date="2021-05" db="EMBL/GenBank/DDBJ databases">
        <authorList>
            <person name="Pan Q."/>
            <person name="Jouanno E."/>
            <person name="Zahm M."/>
            <person name="Klopp C."/>
            <person name="Cabau C."/>
            <person name="Louis A."/>
            <person name="Berthelot C."/>
            <person name="Parey E."/>
            <person name="Roest Crollius H."/>
            <person name="Montfort J."/>
            <person name="Robinson-Rechavi M."/>
            <person name="Bouchez O."/>
            <person name="Lampietro C."/>
            <person name="Lopez Roques C."/>
            <person name="Donnadieu C."/>
            <person name="Postlethwait J."/>
            <person name="Bobe J."/>
            <person name="Dillon D."/>
            <person name="Chandos A."/>
            <person name="von Hippel F."/>
            <person name="Guiguen Y."/>
        </authorList>
    </citation>
    <scope>NUCLEOTIDE SEQUENCE</scope>
    <source>
        <strain evidence="1">YG-Jan2019</strain>
    </source>
</reference>
<comment type="caution">
    <text evidence="1">The sequence shown here is derived from an EMBL/GenBank/DDBJ whole genome shotgun (WGS) entry which is preliminary data.</text>
</comment>
<dbReference type="Proteomes" id="UP001157502">
    <property type="component" value="Chromosome 4"/>
</dbReference>
<evidence type="ECO:0000313" key="2">
    <source>
        <dbReference type="Proteomes" id="UP001157502"/>
    </source>
</evidence>
<gene>
    <name evidence="1" type="ORF">DPEC_G00042840</name>
</gene>
<sequence length="107" mass="11791">MKLLPACIWFLCATTKEIVREISTIKIANQQAYQEYSWRGDLGFDFSLSNDESATHPAGEEHQPAPPISLESLPECAPPPEAFQPPPLTPPAALQSPLRQVPTKQPL</sequence>
<evidence type="ECO:0000313" key="1">
    <source>
        <dbReference type="EMBL" id="KAJ8012445.1"/>
    </source>
</evidence>
<proteinExistence type="predicted"/>
<dbReference type="EMBL" id="CM055731">
    <property type="protein sequence ID" value="KAJ8012445.1"/>
    <property type="molecule type" value="Genomic_DNA"/>
</dbReference>
<accession>A0ACC2H9Q5</accession>